<sequence>MARKSKAVKEQKDDIDVKYDVYINLSNKKNELVHEMGFSDLVENVSNFNFNNLIMLELVEYFLIPTSSIKTNVAKISINAAKIGYVFGLPATGDIYPLKLVKKQVLREQYDAADHFRKKSLAELRDMVKDTPLDSEENITFYKRAFILYI</sequence>
<proteinExistence type="predicted"/>
<comment type="caution">
    <text evidence="1">The sequence shown here is derived from an EMBL/GenBank/DDBJ whole genome shotgun (WGS) entry which is preliminary data.</text>
</comment>
<protein>
    <submittedName>
        <fullName evidence="1">Uncharacterized protein</fullName>
    </submittedName>
</protein>
<keyword evidence="2" id="KW-1185">Reference proteome</keyword>
<reference evidence="1 2" key="1">
    <citation type="journal article" date="2023" name="Plants (Basel)">
        <title>Bridging the Gap: Combining Genomics and Transcriptomics Approaches to Understand Stylosanthes scabra, an Orphan Legume from the Brazilian Caatinga.</title>
        <authorList>
            <person name="Ferreira-Neto J.R.C."/>
            <person name="da Silva M.D."/>
            <person name="Binneck E."/>
            <person name="de Melo N.F."/>
            <person name="da Silva R.H."/>
            <person name="de Melo A.L.T.M."/>
            <person name="Pandolfi V."/>
            <person name="Bustamante F.O."/>
            <person name="Brasileiro-Vidal A.C."/>
            <person name="Benko-Iseppon A.M."/>
        </authorList>
    </citation>
    <scope>NUCLEOTIDE SEQUENCE [LARGE SCALE GENOMIC DNA]</scope>
    <source>
        <tissue evidence="1">Leaves</tissue>
    </source>
</reference>
<accession>A0ABU6TD59</accession>
<evidence type="ECO:0000313" key="2">
    <source>
        <dbReference type="Proteomes" id="UP001341840"/>
    </source>
</evidence>
<organism evidence="1 2">
    <name type="scientific">Stylosanthes scabra</name>
    <dbReference type="NCBI Taxonomy" id="79078"/>
    <lineage>
        <taxon>Eukaryota</taxon>
        <taxon>Viridiplantae</taxon>
        <taxon>Streptophyta</taxon>
        <taxon>Embryophyta</taxon>
        <taxon>Tracheophyta</taxon>
        <taxon>Spermatophyta</taxon>
        <taxon>Magnoliopsida</taxon>
        <taxon>eudicotyledons</taxon>
        <taxon>Gunneridae</taxon>
        <taxon>Pentapetalae</taxon>
        <taxon>rosids</taxon>
        <taxon>fabids</taxon>
        <taxon>Fabales</taxon>
        <taxon>Fabaceae</taxon>
        <taxon>Papilionoideae</taxon>
        <taxon>50 kb inversion clade</taxon>
        <taxon>dalbergioids sensu lato</taxon>
        <taxon>Dalbergieae</taxon>
        <taxon>Pterocarpus clade</taxon>
        <taxon>Stylosanthes</taxon>
    </lineage>
</organism>
<dbReference type="Proteomes" id="UP001341840">
    <property type="component" value="Unassembled WGS sequence"/>
</dbReference>
<evidence type="ECO:0000313" key="1">
    <source>
        <dbReference type="EMBL" id="MED6146470.1"/>
    </source>
</evidence>
<name>A0ABU6TD59_9FABA</name>
<gene>
    <name evidence="1" type="ORF">PIB30_034698</name>
</gene>
<dbReference type="EMBL" id="JASCZI010090783">
    <property type="protein sequence ID" value="MED6146470.1"/>
    <property type="molecule type" value="Genomic_DNA"/>
</dbReference>